<evidence type="ECO:0000256" key="10">
    <source>
        <dbReference type="RuleBase" id="RU361115"/>
    </source>
</evidence>
<proteinExistence type="inferred from homology"/>
<evidence type="ECO:0000256" key="5">
    <source>
        <dbReference type="ARBA" id="ARBA00022832"/>
    </source>
</evidence>
<dbReference type="PANTHER" id="PTHR11157">
    <property type="entry name" value="FATTY ACID ACYL TRANSFERASE-RELATED"/>
    <property type="match status" value="1"/>
</dbReference>
<name>A0A9D4HBG7_DREPO</name>
<keyword evidence="9 10" id="KW-0275">Fatty acid biosynthesis</keyword>
<comment type="subcellular location">
    <subcellularLocation>
        <location evidence="1">Membrane</location>
        <topology evidence="1">Multi-pass membrane protein</topology>
    </subcellularLocation>
</comment>
<dbReference type="GO" id="GO:0019367">
    <property type="term" value="P:fatty acid elongation, saturated fatty acid"/>
    <property type="evidence" value="ECO:0007669"/>
    <property type="project" value="TreeGrafter"/>
</dbReference>
<dbReference type="GO" id="GO:0034626">
    <property type="term" value="P:fatty acid elongation, polyunsaturated fatty acid"/>
    <property type="evidence" value="ECO:0007669"/>
    <property type="project" value="TreeGrafter"/>
</dbReference>
<evidence type="ECO:0000256" key="2">
    <source>
        <dbReference type="ARBA" id="ARBA00022516"/>
    </source>
</evidence>
<evidence type="ECO:0000313" key="11">
    <source>
        <dbReference type="EMBL" id="KAH3831702.1"/>
    </source>
</evidence>
<dbReference type="OrthoDB" id="434092at2759"/>
<feature type="transmembrane region" description="Helical" evidence="10">
    <location>
        <begin position="203"/>
        <end position="222"/>
    </location>
</feature>
<feature type="transmembrane region" description="Helical" evidence="10">
    <location>
        <begin position="26"/>
        <end position="45"/>
    </location>
</feature>
<evidence type="ECO:0000256" key="4">
    <source>
        <dbReference type="ARBA" id="ARBA00022692"/>
    </source>
</evidence>
<reference evidence="11" key="1">
    <citation type="journal article" date="2019" name="bioRxiv">
        <title>The Genome of the Zebra Mussel, Dreissena polymorpha: A Resource for Invasive Species Research.</title>
        <authorList>
            <person name="McCartney M.A."/>
            <person name="Auch B."/>
            <person name="Kono T."/>
            <person name="Mallez S."/>
            <person name="Zhang Y."/>
            <person name="Obille A."/>
            <person name="Becker A."/>
            <person name="Abrahante J.E."/>
            <person name="Garbe J."/>
            <person name="Badalamenti J.P."/>
            <person name="Herman A."/>
            <person name="Mangelson H."/>
            <person name="Liachko I."/>
            <person name="Sullivan S."/>
            <person name="Sone E.D."/>
            <person name="Koren S."/>
            <person name="Silverstein K.A.T."/>
            <person name="Beckman K.B."/>
            <person name="Gohl D.M."/>
        </authorList>
    </citation>
    <scope>NUCLEOTIDE SEQUENCE</scope>
    <source>
        <strain evidence="11">Duluth1</strain>
        <tissue evidence="11">Whole animal</tissue>
    </source>
</reference>
<evidence type="ECO:0000256" key="7">
    <source>
        <dbReference type="ARBA" id="ARBA00023098"/>
    </source>
</evidence>
<accession>A0A9D4HBG7</accession>
<dbReference type="EC" id="2.3.1.199" evidence="10"/>
<evidence type="ECO:0000256" key="9">
    <source>
        <dbReference type="ARBA" id="ARBA00023160"/>
    </source>
</evidence>
<dbReference type="InterPro" id="IPR002076">
    <property type="entry name" value="ELO_fam"/>
</dbReference>
<organism evidence="11 12">
    <name type="scientific">Dreissena polymorpha</name>
    <name type="common">Zebra mussel</name>
    <name type="synonym">Mytilus polymorpha</name>
    <dbReference type="NCBI Taxonomy" id="45954"/>
    <lineage>
        <taxon>Eukaryota</taxon>
        <taxon>Metazoa</taxon>
        <taxon>Spiralia</taxon>
        <taxon>Lophotrochozoa</taxon>
        <taxon>Mollusca</taxon>
        <taxon>Bivalvia</taxon>
        <taxon>Autobranchia</taxon>
        <taxon>Heteroconchia</taxon>
        <taxon>Euheterodonta</taxon>
        <taxon>Imparidentia</taxon>
        <taxon>Neoheterodontei</taxon>
        <taxon>Myida</taxon>
        <taxon>Dreissenoidea</taxon>
        <taxon>Dreissenidae</taxon>
        <taxon>Dreissena</taxon>
    </lineage>
</organism>
<dbReference type="GO" id="GO:0030148">
    <property type="term" value="P:sphingolipid biosynthetic process"/>
    <property type="evidence" value="ECO:0007669"/>
    <property type="project" value="TreeGrafter"/>
</dbReference>
<dbReference type="PANTHER" id="PTHR11157:SF69">
    <property type="entry name" value="ELONGATION OF VERY LONG CHAIN FATTY ACIDS PROTEIN 7"/>
    <property type="match status" value="1"/>
</dbReference>
<keyword evidence="6 10" id="KW-1133">Transmembrane helix</keyword>
<sequence length="276" mass="32823">MDGFYTKAVHFYDEVFAKKDPRVDDWFMMSSPLPSIVICILYVIIIKLGPWIMKDRQPLGLRNVMLAYNFVMVLLSTFCFVEFGVAGWFTGYSFGCEEVDYSNSPKALRMANVCWWFYMSKFIELLDTIFFVMRKKFNQCSFLHVFHHAIMPASWWFGVRFVPGGFGTFHALLNSFIHLVMYTYYFMAALGPRYQKYLWWKKYMTKMQIIQFILVTVHSVQLLWMKDCRYPRLFAYWILAYAVIFLVMFANFYIQAYKKKPGTSSESHTNGKQKKH</sequence>
<keyword evidence="5 10" id="KW-0276">Fatty acid metabolism</keyword>
<dbReference type="GO" id="GO:0005789">
    <property type="term" value="C:endoplasmic reticulum membrane"/>
    <property type="evidence" value="ECO:0007669"/>
    <property type="project" value="TreeGrafter"/>
</dbReference>
<feature type="transmembrane region" description="Helical" evidence="10">
    <location>
        <begin position="234"/>
        <end position="254"/>
    </location>
</feature>
<feature type="transmembrane region" description="Helical" evidence="10">
    <location>
        <begin position="171"/>
        <end position="191"/>
    </location>
</feature>
<dbReference type="EMBL" id="JAIWYP010000004">
    <property type="protein sequence ID" value="KAH3831702.1"/>
    <property type="molecule type" value="Genomic_DNA"/>
</dbReference>
<dbReference type="GO" id="GO:0009922">
    <property type="term" value="F:fatty acid elongase activity"/>
    <property type="evidence" value="ECO:0007669"/>
    <property type="project" value="UniProtKB-EC"/>
</dbReference>
<feature type="transmembrane region" description="Helical" evidence="10">
    <location>
        <begin position="140"/>
        <end position="159"/>
    </location>
</feature>
<keyword evidence="8 10" id="KW-0472">Membrane</keyword>
<comment type="catalytic activity">
    <reaction evidence="10">
        <text>a very-long-chain acyl-CoA + malonyl-CoA + H(+) = a very-long-chain 3-oxoacyl-CoA + CO2 + CoA</text>
        <dbReference type="Rhea" id="RHEA:32727"/>
        <dbReference type="ChEBI" id="CHEBI:15378"/>
        <dbReference type="ChEBI" id="CHEBI:16526"/>
        <dbReference type="ChEBI" id="CHEBI:57287"/>
        <dbReference type="ChEBI" id="CHEBI:57384"/>
        <dbReference type="ChEBI" id="CHEBI:90725"/>
        <dbReference type="ChEBI" id="CHEBI:90736"/>
        <dbReference type="EC" id="2.3.1.199"/>
    </reaction>
</comment>
<gene>
    <name evidence="11" type="ORF">DPMN_104972</name>
</gene>
<keyword evidence="12" id="KW-1185">Reference proteome</keyword>
<feature type="transmembrane region" description="Helical" evidence="10">
    <location>
        <begin position="66"/>
        <end position="95"/>
    </location>
</feature>
<evidence type="ECO:0000256" key="8">
    <source>
        <dbReference type="ARBA" id="ARBA00023136"/>
    </source>
</evidence>
<feature type="transmembrane region" description="Helical" evidence="10">
    <location>
        <begin position="115"/>
        <end position="133"/>
    </location>
</feature>
<dbReference type="Proteomes" id="UP000828390">
    <property type="component" value="Unassembled WGS sequence"/>
</dbReference>
<dbReference type="AlphaFoldDB" id="A0A9D4HBG7"/>
<comment type="similarity">
    <text evidence="10">Belongs to the ELO family.</text>
</comment>
<comment type="caution">
    <text evidence="11">The sequence shown here is derived from an EMBL/GenBank/DDBJ whole genome shotgun (WGS) entry which is preliminary data.</text>
</comment>
<evidence type="ECO:0000313" key="12">
    <source>
        <dbReference type="Proteomes" id="UP000828390"/>
    </source>
</evidence>
<keyword evidence="7 10" id="KW-0443">Lipid metabolism</keyword>
<evidence type="ECO:0000256" key="6">
    <source>
        <dbReference type="ARBA" id="ARBA00022989"/>
    </source>
</evidence>
<keyword evidence="4 10" id="KW-0812">Transmembrane</keyword>
<dbReference type="GO" id="GO:0034625">
    <property type="term" value="P:fatty acid elongation, monounsaturated fatty acid"/>
    <property type="evidence" value="ECO:0007669"/>
    <property type="project" value="TreeGrafter"/>
</dbReference>
<keyword evidence="3 10" id="KW-0808">Transferase</keyword>
<evidence type="ECO:0000256" key="3">
    <source>
        <dbReference type="ARBA" id="ARBA00022679"/>
    </source>
</evidence>
<evidence type="ECO:0000256" key="1">
    <source>
        <dbReference type="ARBA" id="ARBA00004141"/>
    </source>
</evidence>
<protein>
    <recommendedName>
        <fullName evidence="10">Elongation of very long chain fatty acids protein</fullName>
        <ecNumber evidence="10">2.3.1.199</ecNumber>
    </recommendedName>
    <alternativeName>
        <fullName evidence="10">Very-long-chain 3-oxoacyl-CoA synthase</fullName>
    </alternativeName>
</protein>
<keyword evidence="2 10" id="KW-0444">Lipid biosynthesis</keyword>
<dbReference type="Pfam" id="PF01151">
    <property type="entry name" value="ELO"/>
    <property type="match status" value="1"/>
</dbReference>
<dbReference type="GO" id="GO:0042761">
    <property type="term" value="P:very long-chain fatty acid biosynthetic process"/>
    <property type="evidence" value="ECO:0007669"/>
    <property type="project" value="TreeGrafter"/>
</dbReference>
<reference evidence="11" key="2">
    <citation type="submission" date="2020-11" db="EMBL/GenBank/DDBJ databases">
        <authorList>
            <person name="McCartney M.A."/>
            <person name="Auch B."/>
            <person name="Kono T."/>
            <person name="Mallez S."/>
            <person name="Becker A."/>
            <person name="Gohl D.M."/>
            <person name="Silverstein K.A.T."/>
            <person name="Koren S."/>
            <person name="Bechman K.B."/>
            <person name="Herman A."/>
            <person name="Abrahante J.E."/>
            <person name="Garbe J."/>
        </authorList>
    </citation>
    <scope>NUCLEOTIDE SEQUENCE</scope>
    <source>
        <strain evidence="11">Duluth1</strain>
        <tissue evidence="11">Whole animal</tissue>
    </source>
</reference>